<accession>A0ABR2LC41</accession>
<keyword evidence="2" id="KW-1185">Reference proteome</keyword>
<dbReference type="Proteomes" id="UP001470230">
    <property type="component" value="Unassembled WGS sequence"/>
</dbReference>
<comment type="caution">
    <text evidence="1">The sequence shown here is derived from an EMBL/GenBank/DDBJ whole genome shotgun (WGS) entry which is preliminary data.</text>
</comment>
<protein>
    <submittedName>
        <fullName evidence="1">Uncharacterized protein</fullName>
    </submittedName>
</protein>
<organism evidence="1 2">
    <name type="scientific">Tritrichomonas musculus</name>
    <dbReference type="NCBI Taxonomy" id="1915356"/>
    <lineage>
        <taxon>Eukaryota</taxon>
        <taxon>Metamonada</taxon>
        <taxon>Parabasalia</taxon>
        <taxon>Tritrichomonadida</taxon>
        <taxon>Tritrichomonadidae</taxon>
        <taxon>Tritrichomonas</taxon>
    </lineage>
</organism>
<gene>
    <name evidence="1" type="ORF">M9Y10_002981</name>
</gene>
<proteinExistence type="predicted"/>
<reference evidence="1 2" key="1">
    <citation type="submission" date="2024-04" db="EMBL/GenBank/DDBJ databases">
        <title>Tritrichomonas musculus Genome.</title>
        <authorList>
            <person name="Alves-Ferreira E."/>
            <person name="Grigg M."/>
            <person name="Lorenzi H."/>
            <person name="Galac M."/>
        </authorList>
    </citation>
    <scope>NUCLEOTIDE SEQUENCE [LARGE SCALE GENOMIC DNA]</scope>
    <source>
        <strain evidence="1 2">EAF2021</strain>
    </source>
</reference>
<dbReference type="EMBL" id="JAPFFF010000001">
    <property type="protein sequence ID" value="KAK8900651.1"/>
    <property type="molecule type" value="Genomic_DNA"/>
</dbReference>
<evidence type="ECO:0000313" key="2">
    <source>
        <dbReference type="Proteomes" id="UP001470230"/>
    </source>
</evidence>
<sequence>MAWRSFRNDVSSMETVCKVTLEIKNDYEKIDSIIDCLDKKEFKNIEIDDDFYSSWEQLYKLILNPSHFFEIDQIITVFLHKEKILKSHIDIRVEDVESFSLLIMALKGLKNSWENYLPENRIPQPLSQYNILIGEMYSFFNTIFTEPEHQETTKELSGIETALFSLQSMMTNFQIYEKMIDSANSVDAEITLFKSQEKK</sequence>
<name>A0ABR2LC41_9EUKA</name>
<evidence type="ECO:0000313" key="1">
    <source>
        <dbReference type="EMBL" id="KAK8900651.1"/>
    </source>
</evidence>